<dbReference type="STRING" id="134849.SAMN05443668_10720"/>
<keyword evidence="2" id="KW-0378">Hydrolase</keyword>
<dbReference type="EMBL" id="FRCS01000007">
    <property type="protein sequence ID" value="SHN74122.1"/>
    <property type="molecule type" value="Genomic_DNA"/>
</dbReference>
<name>A0A1M7TTR2_9ACTN</name>
<keyword evidence="3" id="KW-0472">Membrane</keyword>
<keyword evidence="6" id="KW-1185">Reference proteome</keyword>
<feature type="transmembrane region" description="Helical" evidence="3">
    <location>
        <begin position="390"/>
        <end position="406"/>
    </location>
</feature>
<dbReference type="Gene3D" id="3.40.50.1820">
    <property type="entry name" value="alpha/beta hydrolase"/>
    <property type="match status" value="1"/>
</dbReference>
<keyword evidence="3" id="KW-0812">Transmembrane</keyword>
<comment type="similarity">
    <text evidence="1">Belongs to the AB hydrolase superfamily.</text>
</comment>
<gene>
    <name evidence="5" type="ORF">SAMN05443668_10720</name>
</gene>
<evidence type="ECO:0000259" key="4">
    <source>
        <dbReference type="Pfam" id="PF12146"/>
    </source>
</evidence>
<evidence type="ECO:0000256" key="1">
    <source>
        <dbReference type="ARBA" id="ARBA00008645"/>
    </source>
</evidence>
<evidence type="ECO:0000313" key="6">
    <source>
        <dbReference type="Proteomes" id="UP000184440"/>
    </source>
</evidence>
<dbReference type="Pfam" id="PF12146">
    <property type="entry name" value="Hydrolase_4"/>
    <property type="match status" value="1"/>
</dbReference>
<keyword evidence="3" id="KW-1133">Transmembrane helix</keyword>
<dbReference type="SUPFAM" id="SSF53474">
    <property type="entry name" value="alpha/beta-Hydrolases"/>
    <property type="match status" value="1"/>
</dbReference>
<dbReference type="PANTHER" id="PTHR22946">
    <property type="entry name" value="DIENELACTONE HYDROLASE DOMAIN-CONTAINING PROTEIN-RELATED"/>
    <property type="match status" value="1"/>
</dbReference>
<dbReference type="GO" id="GO:0004177">
    <property type="term" value="F:aminopeptidase activity"/>
    <property type="evidence" value="ECO:0007669"/>
    <property type="project" value="UniProtKB-KW"/>
</dbReference>
<keyword evidence="5" id="KW-0645">Protease</keyword>
<evidence type="ECO:0000256" key="3">
    <source>
        <dbReference type="SAM" id="Phobius"/>
    </source>
</evidence>
<dbReference type="InterPro" id="IPR029058">
    <property type="entry name" value="AB_hydrolase_fold"/>
</dbReference>
<feature type="transmembrane region" description="Helical" evidence="3">
    <location>
        <begin position="248"/>
        <end position="266"/>
    </location>
</feature>
<feature type="transmembrane region" description="Helical" evidence="3">
    <location>
        <begin position="355"/>
        <end position="378"/>
    </location>
</feature>
<dbReference type="PANTHER" id="PTHR22946:SF9">
    <property type="entry name" value="POLYKETIDE TRANSFERASE AF380"/>
    <property type="match status" value="1"/>
</dbReference>
<feature type="transmembrane region" description="Helical" evidence="3">
    <location>
        <begin position="313"/>
        <end position="334"/>
    </location>
</feature>
<feature type="domain" description="Serine aminopeptidase S33" evidence="4">
    <location>
        <begin position="64"/>
        <end position="166"/>
    </location>
</feature>
<dbReference type="InterPro" id="IPR022742">
    <property type="entry name" value="Hydrolase_4"/>
</dbReference>
<feature type="transmembrane region" description="Helical" evidence="3">
    <location>
        <begin position="418"/>
        <end position="435"/>
    </location>
</feature>
<dbReference type="AlphaFoldDB" id="A0A1M7TTR2"/>
<feature type="transmembrane region" description="Helical" evidence="3">
    <location>
        <begin position="286"/>
        <end position="307"/>
    </location>
</feature>
<accession>A0A1M7TTR2</accession>
<feature type="transmembrane region" description="Helical" evidence="3">
    <location>
        <begin position="441"/>
        <end position="463"/>
    </location>
</feature>
<reference evidence="5 6" key="1">
    <citation type="submission" date="2016-11" db="EMBL/GenBank/DDBJ databases">
        <authorList>
            <person name="Jaros S."/>
            <person name="Januszkiewicz K."/>
            <person name="Wedrychowicz H."/>
        </authorList>
    </citation>
    <scope>NUCLEOTIDE SEQUENCE [LARGE SCALE GENOMIC DNA]</scope>
    <source>
        <strain evidence="5 6">DSM 46144</strain>
    </source>
</reference>
<feature type="transmembrane region" description="Helical" evidence="3">
    <location>
        <begin position="470"/>
        <end position="492"/>
    </location>
</feature>
<protein>
    <submittedName>
        <fullName evidence="5">Serine aminopeptidase, S33</fullName>
    </submittedName>
</protein>
<dbReference type="OrthoDB" id="504769at2"/>
<dbReference type="Proteomes" id="UP000184440">
    <property type="component" value="Unassembled WGS sequence"/>
</dbReference>
<dbReference type="InterPro" id="IPR050261">
    <property type="entry name" value="FrsA_esterase"/>
</dbReference>
<dbReference type="GO" id="GO:0052689">
    <property type="term" value="F:carboxylic ester hydrolase activity"/>
    <property type="evidence" value="ECO:0007669"/>
    <property type="project" value="UniProtKB-ARBA"/>
</dbReference>
<dbReference type="RefSeq" id="WP_143175360.1">
    <property type="nucleotide sequence ID" value="NZ_FRCS01000007.1"/>
</dbReference>
<proteinExistence type="inferred from homology"/>
<keyword evidence="5" id="KW-0031">Aminopeptidase</keyword>
<evidence type="ECO:0000256" key="2">
    <source>
        <dbReference type="ARBA" id="ARBA00022801"/>
    </source>
</evidence>
<organism evidence="5 6">
    <name type="scientific">Cryptosporangium aurantiacum</name>
    <dbReference type="NCBI Taxonomy" id="134849"/>
    <lineage>
        <taxon>Bacteria</taxon>
        <taxon>Bacillati</taxon>
        <taxon>Actinomycetota</taxon>
        <taxon>Actinomycetes</taxon>
        <taxon>Cryptosporangiales</taxon>
        <taxon>Cryptosporangiaceae</taxon>
        <taxon>Cryptosporangium</taxon>
    </lineage>
</organism>
<evidence type="ECO:0000313" key="5">
    <source>
        <dbReference type="EMBL" id="SHN74122.1"/>
    </source>
</evidence>
<sequence>MLNTRGLRARAPVLVAVVAVLLAGAGVWLVAGAGGDVLRRHTVVDGVPLDVVRPATAAGRRPGVVVAHGFAGSARLMAPIGDTLAARGFVVVLLDFSGHGAHERGLPSDADAAEAARQRDLDVAVAHLRGLPGVDPARIALVGHSMGAGAVTRYAAGHPGITATVAISLPEASDVAPGRPERLLLLVGGLEFAGFRDAADEAARNGGDAVVVVPAVEHISILYAPRAHREIGRWLDGGGGVAPSPLRGVAGAGLLLLALLIGVYPLSRLLLGGVSGSWPPAVVPRFGRVLGVAAGAAAVAALVAPILPTTRLPLAVGGYVVGFTLVAGGVMLVWTRVRGAGSAASGGAAGRSGRVRVGVAVLVLVAYAAVAVAVPLHVGVTHAVPTGPRWWLLALVWAGFALLAYGSERLTGGNSVGLLAVSAVVTVALTGAALVGLAPGFVLLVVPLLAVLLAWQAVWSAVLHRFAVPYWAIALVGSLLVAWPVATALPVVV</sequence>